<evidence type="ECO:0000259" key="7">
    <source>
        <dbReference type="PROSITE" id="PS50043"/>
    </source>
</evidence>
<proteinExistence type="predicted"/>
<gene>
    <name evidence="9" type="ORF">SAMN04488052_1163</name>
</gene>
<dbReference type="Proteomes" id="UP000199657">
    <property type="component" value="Unassembled WGS sequence"/>
</dbReference>
<keyword evidence="4" id="KW-0238">DNA-binding</keyword>
<dbReference type="STRING" id="406100.SAMN04488052_1163"/>
<reference evidence="9 10" key="1">
    <citation type="submission" date="2016-10" db="EMBL/GenBank/DDBJ databases">
        <authorList>
            <person name="de Groot N.N."/>
        </authorList>
    </citation>
    <scope>NUCLEOTIDE SEQUENCE [LARGE SCALE GENOMIC DNA]</scope>
    <source>
        <strain evidence="9 10">CGMCC 1.6291</strain>
    </source>
</reference>
<evidence type="ECO:0000313" key="10">
    <source>
        <dbReference type="Proteomes" id="UP000199657"/>
    </source>
</evidence>
<dbReference type="PANTHER" id="PTHR44688:SF16">
    <property type="entry name" value="DNA-BINDING TRANSCRIPTIONAL ACTIVATOR DEVR_DOSR"/>
    <property type="match status" value="1"/>
</dbReference>
<dbReference type="SMART" id="SM00421">
    <property type="entry name" value="HTH_LUXR"/>
    <property type="match status" value="1"/>
</dbReference>
<evidence type="ECO:0000259" key="8">
    <source>
        <dbReference type="PROSITE" id="PS50110"/>
    </source>
</evidence>
<dbReference type="EMBL" id="FOEG01000016">
    <property type="protein sequence ID" value="SEP19057.1"/>
    <property type="molecule type" value="Genomic_DNA"/>
</dbReference>
<dbReference type="CDD" id="cd06170">
    <property type="entry name" value="LuxR_C_like"/>
    <property type="match status" value="1"/>
</dbReference>
<name>A0A1H8VV06_9GAMM</name>
<dbReference type="SMART" id="SM00448">
    <property type="entry name" value="REC"/>
    <property type="match status" value="1"/>
</dbReference>
<dbReference type="Gene3D" id="1.10.10.10">
    <property type="entry name" value="Winged helix-like DNA-binding domain superfamily/Winged helix DNA-binding domain"/>
    <property type="match status" value="1"/>
</dbReference>
<evidence type="ECO:0000256" key="5">
    <source>
        <dbReference type="ARBA" id="ARBA00023163"/>
    </source>
</evidence>
<dbReference type="PRINTS" id="PR00038">
    <property type="entry name" value="HTHLUXR"/>
</dbReference>
<sequence>MSEMTEYQPVVYVVDDDTGMLESTAWLLESMDIQCRTFADGARFLEAVHADMFGCVLLDVRMPGMGGLTVQQALRDQQCPLPVILVSGHADVPMVKRAFRGGATDFIEKPFNEQELLDVVQQALEADRRIHERRAFERAVGARFQALTPRERDLVEPLARGLRAREIAAELDIGARTAELYRSRVFQRLQVNNLAELVQLCVVAGIIDPYDAALRTIAESGSSG</sequence>
<keyword evidence="3" id="KW-0805">Transcription regulation</keyword>
<evidence type="ECO:0000256" key="4">
    <source>
        <dbReference type="ARBA" id="ARBA00023125"/>
    </source>
</evidence>
<dbReference type="Pfam" id="PF00196">
    <property type="entry name" value="GerE"/>
    <property type="match status" value="1"/>
</dbReference>
<feature type="modified residue" description="4-aspartylphosphate" evidence="6">
    <location>
        <position position="59"/>
    </location>
</feature>
<keyword evidence="10" id="KW-1185">Reference proteome</keyword>
<dbReference type="CDD" id="cd17537">
    <property type="entry name" value="REC_FixJ"/>
    <property type="match status" value="1"/>
</dbReference>
<dbReference type="GO" id="GO:0003677">
    <property type="term" value="F:DNA binding"/>
    <property type="evidence" value="ECO:0007669"/>
    <property type="project" value="UniProtKB-KW"/>
</dbReference>
<evidence type="ECO:0000313" key="9">
    <source>
        <dbReference type="EMBL" id="SEP19057.1"/>
    </source>
</evidence>
<dbReference type="GO" id="GO:0000160">
    <property type="term" value="P:phosphorelay signal transduction system"/>
    <property type="evidence" value="ECO:0007669"/>
    <property type="project" value="UniProtKB-KW"/>
</dbReference>
<keyword evidence="5" id="KW-0804">Transcription</keyword>
<protein>
    <submittedName>
        <fullName evidence="9">Two component transcriptional regulator, LuxR family</fullName>
    </submittedName>
</protein>
<dbReference type="PANTHER" id="PTHR44688">
    <property type="entry name" value="DNA-BINDING TRANSCRIPTIONAL ACTIVATOR DEVR_DOSR"/>
    <property type="match status" value="1"/>
</dbReference>
<accession>A0A1H8VV06</accession>
<dbReference type="PROSITE" id="PS50043">
    <property type="entry name" value="HTH_LUXR_2"/>
    <property type="match status" value="1"/>
</dbReference>
<dbReference type="InterPro" id="IPR011006">
    <property type="entry name" value="CheY-like_superfamily"/>
</dbReference>
<evidence type="ECO:0000256" key="3">
    <source>
        <dbReference type="ARBA" id="ARBA00023015"/>
    </source>
</evidence>
<evidence type="ECO:0000256" key="6">
    <source>
        <dbReference type="PROSITE-ProRule" id="PRU00169"/>
    </source>
</evidence>
<dbReference type="InterPro" id="IPR036388">
    <property type="entry name" value="WH-like_DNA-bd_sf"/>
</dbReference>
<feature type="domain" description="Response regulatory" evidence="8">
    <location>
        <begin position="10"/>
        <end position="124"/>
    </location>
</feature>
<dbReference type="GO" id="GO:0006355">
    <property type="term" value="P:regulation of DNA-templated transcription"/>
    <property type="evidence" value="ECO:0007669"/>
    <property type="project" value="InterPro"/>
</dbReference>
<feature type="domain" description="HTH luxR-type" evidence="7">
    <location>
        <begin position="140"/>
        <end position="205"/>
    </location>
</feature>
<dbReference type="PROSITE" id="PS50110">
    <property type="entry name" value="RESPONSE_REGULATORY"/>
    <property type="match status" value="1"/>
</dbReference>
<evidence type="ECO:0000256" key="2">
    <source>
        <dbReference type="ARBA" id="ARBA00023012"/>
    </source>
</evidence>
<dbReference type="InterPro" id="IPR001789">
    <property type="entry name" value="Sig_transdc_resp-reg_receiver"/>
</dbReference>
<evidence type="ECO:0000256" key="1">
    <source>
        <dbReference type="ARBA" id="ARBA00022553"/>
    </source>
</evidence>
<dbReference type="Gene3D" id="3.40.50.2300">
    <property type="match status" value="1"/>
</dbReference>
<dbReference type="SUPFAM" id="SSF52172">
    <property type="entry name" value="CheY-like"/>
    <property type="match status" value="1"/>
</dbReference>
<keyword evidence="1 6" id="KW-0597">Phosphoprotein</keyword>
<dbReference type="InterPro" id="IPR000792">
    <property type="entry name" value="Tscrpt_reg_LuxR_C"/>
</dbReference>
<organism evidence="9 10">
    <name type="scientific">Aquisalimonas asiatica</name>
    <dbReference type="NCBI Taxonomy" id="406100"/>
    <lineage>
        <taxon>Bacteria</taxon>
        <taxon>Pseudomonadati</taxon>
        <taxon>Pseudomonadota</taxon>
        <taxon>Gammaproteobacteria</taxon>
        <taxon>Chromatiales</taxon>
        <taxon>Ectothiorhodospiraceae</taxon>
        <taxon>Aquisalimonas</taxon>
    </lineage>
</organism>
<keyword evidence="2" id="KW-0902">Two-component regulatory system</keyword>
<dbReference type="FunFam" id="3.40.50.2300:FF:000018">
    <property type="entry name" value="DNA-binding transcriptional regulator NtrC"/>
    <property type="match status" value="1"/>
</dbReference>
<dbReference type="SUPFAM" id="SSF46894">
    <property type="entry name" value="C-terminal effector domain of the bipartite response regulators"/>
    <property type="match status" value="1"/>
</dbReference>
<dbReference type="InterPro" id="IPR016032">
    <property type="entry name" value="Sig_transdc_resp-reg_C-effctor"/>
</dbReference>
<dbReference type="AlphaFoldDB" id="A0A1H8VV06"/>
<dbReference type="Pfam" id="PF00072">
    <property type="entry name" value="Response_reg"/>
    <property type="match status" value="1"/>
</dbReference>